<accession>A0AAD3HAX1</accession>
<dbReference type="Proteomes" id="UP001054902">
    <property type="component" value="Unassembled WGS sequence"/>
</dbReference>
<dbReference type="EMBL" id="BLLK01000056">
    <property type="protein sequence ID" value="GFH56840.1"/>
    <property type="molecule type" value="Genomic_DNA"/>
</dbReference>
<reference evidence="2 3" key="1">
    <citation type="journal article" date="2021" name="Sci. Rep.">
        <title>The genome of the diatom Chaetoceros tenuissimus carries an ancient integrated fragment of an extant virus.</title>
        <authorList>
            <person name="Hongo Y."/>
            <person name="Kimura K."/>
            <person name="Takaki Y."/>
            <person name="Yoshida Y."/>
            <person name="Baba S."/>
            <person name="Kobayashi G."/>
            <person name="Nagasaki K."/>
            <person name="Hano T."/>
            <person name="Tomaru Y."/>
        </authorList>
    </citation>
    <scope>NUCLEOTIDE SEQUENCE [LARGE SCALE GENOMIC DNA]</scope>
    <source>
        <strain evidence="2 3">NIES-3715</strain>
    </source>
</reference>
<evidence type="ECO:0000313" key="3">
    <source>
        <dbReference type="Proteomes" id="UP001054902"/>
    </source>
</evidence>
<evidence type="ECO:0000313" key="2">
    <source>
        <dbReference type="EMBL" id="GFH56840.1"/>
    </source>
</evidence>
<evidence type="ECO:0000256" key="1">
    <source>
        <dbReference type="SAM" id="MobiDB-lite"/>
    </source>
</evidence>
<protein>
    <submittedName>
        <fullName evidence="2">Uncharacterized protein</fullName>
    </submittedName>
</protein>
<sequence length="175" mass="19901">MESKTLSNNKANITESMQVRKQAWPSYDEARLYSEEEEENCKHKGTMKVFINIDPSGDFRRISNPRCTITRVEFLKTKQLSNGSGAGSRNTGCEDTFQYYFTAEGLVNENDAYSKYEPFAGSAIAFRVSIPFFLIGTIGPIILRKRNSSTNGEEELEDPERFSQKHRETSNYGPI</sequence>
<feature type="region of interest" description="Disordered" evidence="1">
    <location>
        <begin position="149"/>
        <end position="175"/>
    </location>
</feature>
<dbReference type="AlphaFoldDB" id="A0AAD3HAX1"/>
<gene>
    <name evidence="2" type="ORF">CTEN210_13316</name>
</gene>
<name>A0AAD3HAX1_9STRA</name>
<proteinExistence type="predicted"/>
<comment type="caution">
    <text evidence="2">The sequence shown here is derived from an EMBL/GenBank/DDBJ whole genome shotgun (WGS) entry which is preliminary data.</text>
</comment>
<keyword evidence="3" id="KW-1185">Reference proteome</keyword>
<organism evidence="2 3">
    <name type="scientific">Chaetoceros tenuissimus</name>
    <dbReference type="NCBI Taxonomy" id="426638"/>
    <lineage>
        <taxon>Eukaryota</taxon>
        <taxon>Sar</taxon>
        <taxon>Stramenopiles</taxon>
        <taxon>Ochrophyta</taxon>
        <taxon>Bacillariophyta</taxon>
        <taxon>Coscinodiscophyceae</taxon>
        <taxon>Chaetocerotophycidae</taxon>
        <taxon>Chaetocerotales</taxon>
        <taxon>Chaetocerotaceae</taxon>
        <taxon>Chaetoceros</taxon>
    </lineage>
</organism>
<feature type="compositionally biased region" description="Basic and acidic residues" evidence="1">
    <location>
        <begin position="159"/>
        <end position="169"/>
    </location>
</feature>